<organism evidence="1 2">
    <name type="scientific">Ancylostoma caninum</name>
    <name type="common">Dog hookworm</name>
    <dbReference type="NCBI Taxonomy" id="29170"/>
    <lineage>
        <taxon>Eukaryota</taxon>
        <taxon>Metazoa</taxon>
        <taxon>Ecdysozoa</taxon>
        <taxon>Nematoda</taxon>
        <taxon>Chromadorea</taxon>
        <taxon>Rhabditida</taxon>
        <taxon>Rhabditina</taxon>
        <taxon>Rhabditomorpha</taxon>
        <taxon>Strongyloidea</taxon>
        <taxon>Ancylostomatidae</taxon>
        <taxon>Ancylostomatinae</taxon>
        <taxon>Ancylostoma</taxon>
    </lineage>
</organism>
<keyword evidence="2" id="KW-1185">Reference proteome</keyword>
<dbReference type="STRING" id="29170.A0A368FYD2"/>
<comment type="caution">
    <text evidence="1">The sequence shown here is derived from an EMBL/GenBank/DDBJ whole genome shotgun (WGS) entry which is preliminary data.</text>
</comment>
<dbReference type="OrthoDB" id="434939at2759"/>
<protein>
    <submittedName>
        <fullName evidence="1">Uncharacterized protein</fullName>
    </submittedName>
</protein>
<dbReference type="EMBL" id="JOJR01000487">
    <property type="protein sequence ID" value="RCN37213.1"/>
    <property type="molecule type" value="Genomic_DNA"/>
</dbReference>
<proteinExistence type="predicted"/>
<accession>A0A368FYD2</accession>
<evidence type="ECO:0000313" key="2">
    <source>
        <dbReference type="Proteomes" id="UP000252519"/>
    </source>
</evidence>
<gene>
    <name evidence="1" type="ORF">ANCCAN_16884</name>
</gene>
<name>A0A368FYD2_ANCCA</name>
<dbReference type="AlphaFoldDB" id="A0A368FYD2"/>
<dbReference type="Proteomes" id="UP000252519">
    <property type="component" value="Unassembled WGS sequence"/>
</dbReference>
<evidence type="ECO:0000313" key="1">
    <source>
        <dbReference type="EMBL" id="RCN37213.1"/>
    </source>
</evidence>
<reference evidence="1 2" key="1">
    <citation type="submission" date="2014-10" db="EMBL/GenBank/DDBJ databases">
        <title>Draft genome of the hookworm Ancylostoma caninum.</title>
        <authorList>
            <person name="Mitreva M."/>
        </authorList>
    </citation>
    <scope>NUCLEOTIDE SEQUENCE [LARGE SCALE GENOMIC DNA]</scope>
    <source>
        <strain evidence="1 2">Baltimore</strain>
    </source>
</reference>
<sequence>MTLDPGWHVNDSLLADLFDGNPIPTDKRKLEKKLCDLDIRDFAIPCLPNCVTKEALTGPVVLQLTRYRFVTVDSRFTNVDNQILLPFPS</sequence>